<evidence type="ECO:0000256" key="2">
    <source>
        <dbReference type="ARBA" id="ARBA00022676"/>
    </source>
</evidence>
<dbReference type="PANTHER" id="PTHR43179">
    <property type="entry name" value="RHAMNOSYLTRANSFERASE WBBL"/>
    <property type="match status" value="1"/>
</dbReference>
<dbReference type="EMBL" id="JAFMYV010000007">
    <property type="protein sequence ID" value="MBO0937940.1"/>
    <property type="molecule type" value="Genomic_DNA"/>
</dbReference>
<dbReference type="SUPFAM" id="SSF53448">
    <property type="entry name" value="Nucleotide-diphospho-sugar transferases"/>
    <property type="match status" value="1"/>
</dbReference>
<protein>
    <submittedName>
        <fullName evidence="5">Glycosyltransferase</fullName>
    </submittedName>
</protein>
<gene>
    <name evidence="5" type="ORF">J2I47_15395</name>
</gene>
<dbReference type="AlphaFoldDB" id="A0A939GI77"/>
<proteinExistence type="inferred from homology"/>
<dbReference type="GO" id="GO:0016757">
    <property type="term" value="F:glycosyltransferase activity"/>
    <property type="evidence" value="ECO:0007669"/>
    <property type="project" value="UniProtKB-KW"/>
</dbReference>
<dbReference type="PANTHER" id="PTHR43179:SF12">
    <property type="entry name" value="GALACTOFURANOSYLTRANSFERASE GLFT2"/>
    <property type="match status" value="1"/>
</dbReference>
<comment type="similarity">
    <text evidence="1">Belongs to the glycosyltransferase 2 family.</text>
</comment>
<dbReference type="Pfam" id="PF00535">
    <property type="entry name" value="Glycos_transf_2"/>
    <property type="match status" value="1"/>
</dbReference>
<name>A0A939GI77_9BACT</name>
<keyword evidence="6" id="KW-1185">Reference proteome</keyword>
<feature type="domain" description="Glycosyltransferase 2-like" evidence="4">
    <location>
        <begin position="13"/>
        <end position="124"/>
    </location>
</feature>
<keyword evidence="3" id="KW-0808">Transferase</keyword>
<organism evidence="5 6">
    <name type="scientific">Fibrella rubiginis</name>
    <dbReference type="NCBI Taxonomy" id="2817060"/>
    <lineage>
        <taxon>Bacteria</taxon>
        <taxon>Pseudomonadati</taxon>
        <taxon>Bacteroidota</taxon>
        <taxon>Cytophagia</taxon>
        <taxon>Cytophagales</taxon>
        <taxon>Spirosomataceae</taxon>
        <taxon>Fibrella</taxon>
    </lineage>
</organism>
<dbReference type="InterPro" id="IPR001173">
    <property type="entry name" value="Glyco_trans_2-like"/>
</dbReference>
<evidence type="ECO:0000259" key="4">
    <source>
        <dbReference type="Pfam" id="PF00535"/>
    </source>
</evidence>
<evidence type="ECO:0000313" key="5">
    <source>
        <dbReference type="EMBL" id="MBO0937940.1"/>
    </source>
</evidence>
<evidence type="ECO:0000256" key="3">
    <source>
        <dbReference type="ARBA" id="ARBA00022679"/>
    </source>
</evidence>
<dbReference type="RefSeq" id="WP_207365473.1">
    <property type="nucleotide sequence ID" value="NZ_JAFMYV010000007.1"/>
</dbReference>
<evidence type="ECO:0000256" key="1">
    <source>
        <dbReference type="ARBA" id="ARBA00006739"/>
    </source>
</evidence>
<dbReference type="Proteomes" id="UP000664034">
    <property type="component" value="Unassembled WGS sequence"/>
</dbReference>
<sequence length="280" mass="31173">MVNSPKQMRIAACVTLYNSLPSCADALATYQDQVERVYLIDNSEKPDQALITQLIQWPTVQYLSNEGNLGVGAALNRAARQALADGFDYLLTMDDDTALPRHALATMIRFVTDTPDAARIGIVTGVHTPPKHVVASRAVAFTMTSGNLLSLSAYKLAGPFRDDFFIDHIDHEYGLRLNQAGFKVIELPGILLQHQLGEHKATGLGKRQFISHAPLRGYYIARNGWALARLYPAFRTQAAILISKEWLKALLFENKKGQRISLLWRGLRDAWRGKLGKLSM</sequence>
<dbReference type="InterPro" id="IPR029044">
    <property type="entry name" value="Nucleotide-diphossugar_trans"/>
</dbReference>
<accession>A0A939GI77</accession>
<dbReference type="Gene3D" id="3.90.550.10">
    <property type="entry name" value="Spore Coat Polysaccharide Biosynthesis Protein SpsA, Chain A"/>
    <property type="match status" value="1"/>
</dbReference>
<keyword evidence="2" id="KW-0328">Glycosyltransferase</keyword>
<evidence type="ECO:0000313" key="6">
    <source>
        <dbReference type="Proteomes" id="UP000664034"/>
    </source>
</evidence>
<reference evidence="5" key="1">
    <citation type="submission" date="2021-03" db="EMBL/GenBank/DDBJ databases">
        <title>Fibrella sp. HMF5335 genome sequencing and assembly.</title>
        <authorList>
            <person name="Kang H."/>
            <person name="Kim H."/>
            <person name="Bae S."/>
            <person name="Joh K."/>
        </authorList>
    </citation>
    <scope>NUCLEOTIDE SEQUENCE</scope>
    <source>
        <strain evidence="5">HMF5335</strain>
    </source>
</reference>
<comment type="caution">
    <text evidence="5">The sequence shown here is derived from an EMBL/GenBank/DDBJ whole genome shotgun (WGS) entry which is preliminary data.</text>
</comment>